<organism evidence="6 7">
    <name type="scientific">Mycolicibacterium litorale</name>
    <dbReference type="NCBI Taxonomy" id="758802"/>
    <lineage>
        <taxon>Bacteria</taxon>
        <taxon>Bacillati</taxon>
        <taxon>Actinomycetota</taxon>
        <taxon>Actinomycetes</taxon>
        <taxon>Mycobacteriales</taxon>
        <taxon>Mycobacteriaceae</taxon>
        <taxon>Mycolicibacterium</taxon>
    </lineage>
</organism>
<dbReference type="SMART" id="SM00421">
    <property type="entry name" value="HTH_LUXR"/>
    <property type="match status" value="1"/>
</dbReference>
<dbReference type="Gene3D" id="1.10.10.10">
    <property type="entry name" value="Winged helix-like DNA-binding domain superfamily/Winged helix DNA-binding domain"/>
    <property type="match status" value="1"/>
</dbReference>
<dbReference type="GO" id="GO:0003677">
    <property type="term" value="F:DNA binding"/>
    <property type="evidence" value="ECO:0007669"/>
    <property type="project" value="UniProtKB-KW"/>
</dbReference>
<proteinExistence type="predicted"/>
<reference evidence="6 7" key="1">
    <citation type="submission" date="2020-07" db="EMBL/GenBank/DDBJ databases">
        <title>Complete genome sequence of Mycolicibacterium litorale like strain isolated from cardiac implantable electronic device infection.</title>
        <authorList>
            <person name="Fukano H."/>
            <person name="Miyama H."/>
            <person name="Hoshino Y."/>
        </authorList>
    </citation>
    <scope>NUCLEOTIDE SEQUENCE [LARGE SCALE GENOMIC DNA]</scope>
    <source>
        <strain evidence="6 7">NIIDNTM18</strain>
    </source>
</reference>
<dbReference type="Proteomes" id="UP000515734">
    <property type="component" value="Chromosome"/>
</dbReference>
<dbReference type="AlphaFoldDB" id="A0A6S6P0C8"/>
<protein>
    <recommendedName>
        <fullName evidence="5">Response regulatory domain-containing protein</fullName>
    </recommendedName>
</protein>
<evidence type="ECO:0000313" key="7">
    <source>
        <dbReference type="Proteomes" id="UP000515734"/>
    </source>
</evidence>
<sequence length="226" mass="24777">MATAEDGRRPVHAVIIDDHDVVHAGVQAWCAEADPPISFVGNYLEPQEFVRQYPGASPDVDVVVFDLQIDGNKPSFDTLRALCQSGHRVVVYSHITADEIILRCLDLGAITYLAKSEGRAHLIEAIHSASANTPYMGPRMARALLNDNAAGRPQLSEREKEVLVAWFQTESKELVGRRLYIAPSTVRTHLQRARAKYAAIGRPAPTKSALLARAMEDGILSLSDLV</sequence>
<dbReference type="GO" id="GO:0000160">
    <property type="term" value="P:phosphorelay signal transduction system"/>
    <property type="evidence" value="ECO:0007669"/>
    <property type="project" value="InterPro"/>
</dbReference>
<evidence type="ECO:0000256" key="4">
    <source>
        <dbReference type="PROSITE-ProRule" id="PRU00169"/>
    </source>
</evidence>
<dbReference type="SMART" id="SM00448">
    <property type="entry name" value="REC"/>
    <property type="match status" value="1"/>
</dbReference>
<feature type="modified residue" description="4-aspartylphosphate" evidence="4">
    <location>
        <position position="66"/>
    </location>
</feature>
<dbReference type="Pfam" id="PF00196">
    <property type="entry name" value="GerE"/>
    <property type="match status" value="1"/>
</dbReference>
<evidence type="ECO:0000313" key="6">
    <source>
        <dbReference type="EMBL" id="BCI50931.1"/>
    </source>
</evidence>
<evidence type="ECO:0000256" key="3">
    <source>
        <dbReference type="ARBA" id="ARBA00023163"/>
    </source>
</evidence>
<evidence type="ECO:0000256" key="1">
    <source>
        <dbReference type="ARBA" id="ARBA00023015"/>
    </source>
</evidence>
<dbReference type="SUPFAM" id="SSF52172">
    <property type="entry name" value="CheY-like"/>
    <property type="match status" value="1"/>
</dbReference>
<keyword evidence="4" id="KW-0597">Phosphoprotein</keyword>
<dbReference type="InterPro" id="IPR000792">
    <property type="entry name" value="Tscrpt_reg_LuxR_C"/>
</dbReference>
<dbReference type="GO" id="GO:0006355">
    <property type="term" value="P:regulation of DNA-templated transcription"/>
    <property type="evidence" value="ECO:0007669"/>
    <property type="project" value="InterPro"/>
</dbReference>
<dbReference type="InterPro" id="IPR036388">
    <property type="entry name" value="WH-like_DNA-bd_sf"/>
</dbReference>
<keyword evidence="2" id="KW-0238">DNA-binding</keyword>
<evidence type="ECO:0000256" key="2">
    <source>
        <dbReference type="ARBA" id="ARBA00023125"/>
    </source>
</evidence>
<dbReference type="PANTHER" id="PTHR44688">
    <property type="entry name" value="DNA-BINDING TRANSCRIPTIONAL ACTIVATOR DEVR_DOSR"/>
    <property type="match status" value="1"/>
</dbReference>
<keyword evidence="3" id="KW-0804">Transcription</keyword>
<dbReference type="EMBL" id="AP023287">
    <property type="protein sequence ID" value="BCI50931.1"/>
    <property type="molecule type" value="Genomic_DNA"/>
</dbReference>
<keyword evidence="1" id="KW-0805">Transcription regulation</keyword>
<name>A0A6S6P0C8_9MYCO</name>
<dbReference type="Pfam" id="PF00072">
    <property type="entry name" value="Response_reg"/>
    <property type="match status" value="1"/>
</dbReference>
<dbReference type="InterPro" id="IPR016032">
    <property type="entry name" value="Sig_transdc_resp-reg_C-effctor"/>
</dbReference>
<dbReference type="InterPro" id="IPR011006">
    <property type="entry name" value="CheY-like_superfamily"/>
</dbReference>
<dbReference type="PROSITE" id="PS50110">
    <property type="entry name" value="RESPONSE_REGULATORY"/>
    <property type="match status" value="1"/>
</dbReference>
<dbReference type="Gene3D" id="3.40.50.2300">
    <property type="match status" value="1"/>
</dbReference>
<feature type="domain" description="Response regulatory" evidence="5">
    <location>
        <begin position="12"/>
        <end position="130"/>
    </location>
</feature>
<accession>A0A6S6P0C8</accession>
<dbReference type="SUPFAM" id="SSF46894">
    <property type="entry name" value="C-terminal effector domain of the bipartite response regulators"/>
    <property type="match status" value="1"/>
</dbReference>
<evidence type="ECO:0000259" key="5">
    <source>
        <dbReference type="PROSITE" id="PS50110"/>
    </source>
</evidence>
<dbReference type="PANTHER" id="PTHR44688:SF16">
    <property type="entry name" value="DNA-BINDING TRANSCRIPTIONAL ACTIVATOR DEVR_DOSR"/>
    <property type="match status" value="1"/>
</dbReference>
<gene>
    <name evidence="6" type="ORF">NIIDNTM18_02090</name>
</gene>
<dbReference type="InterPro" id="IPR001789">
    <property type="entry name" value="Sig_transdc_resp-reg_receiver"/>
</dbReference>